<dbReference type="Pfam" id="PF12900">
    <property type="entry name" value="Pyridox_ox_2"/>
    <property type="match status" value="1"/>
</dbReference>
<proteinExistence type="predicted"/>
<dbReference type="Proteomes" id="UP000649151">
    <property type="component" value="Unassembled WGS sequence"/>
</dbReference>
<protein>
    <submittedName>
        <fullName evidence="1">Pyridoxamine 5'-phosphate oxidase family protein</fullName>
    </submittedName>
</protein>
<name>A0ABR7IPR4_9CLOT</name>
<comment type="caution">
    <text evidence="1">The sequence shown here is derived from an EMBL/GenBank/DDBJ whole genome shotgun (WGS) entry which is preliminary data.</text>
</comment>
<dbReference type="Gene3D" id="2.30.110.10">
    <property type="entry name" value="Electron Transport, Fmn-binding Protein, Chain A"/>
    <property type="match status" value="1"/>
</dbReference>
<keyword evidence="2" id="KW-1185">Reference proteome</keyword>
<dbReference type="RefSeq" id="WP_186996218.1">
    <property type="nucleotide sequence ID" value="NZ_JACOQK010000001.1"/>
</dbReference>
<gene>
    <name evidence="1" type="ORF">H8Z77_03730</name>
</gene>
<evidence type="ECO:0000313" key="1">
    <source>
        <dbReference type="EMBL" id="MBC5787134.1"/>
    </source>
</evidence>
<accession>A0ABR7IPR4</accession>
<dbReference type="SUPFAM" id="SSF50475">
    <property type="entry name" value="FMN-binding split barrel"/>
    <property type="match status" value="1"/>
</dbReference>
<reference evidence="1 2" key="1">
    <citation type="submission" date="2020-08" db="EMBL/GenBank/DDBJ databases">
        <title>Genome public.</title>
        <authorList>
            <person name="Liu C."/>
            <person name="Sun Q."/>
        </authorList>
    </citation>
    <scope>NUCLEOTIDE SEQUENCE [LARGE SCALE GENOMIC DNA]</scope>
    <source>
        <strain evidence="1 2">NSJ-27</strain>
    </source>
</reference>
<sequence length="172" mass="19670">MFRTMRRKNQELSLEESISILCCGSSGVLAVSGDDSYPYAVPLSYVYQDSKLYFHCAKTGHKLDAITKNPKVSFCVIGQDKVVPEEYTTYFRSVIVFGIARIIEEESEKRNAIELLAKRYCPNDEKGRKQEIEREYQQLCMVEISIEHISGKEAIELVQTKHDDESCMSVKP</sequence>
<evidence type="ECO:0000313" key="2">
    <source>
        <dbReference type="Proteomes" id="UP000649151"/>
    </source>
</evidence>
<dbReference type="PANTHER" id="PTHR34071">
    <property type="entry name" value="5-NITROIMIDAZOLE ANTIBIOTICS RESISTANCE PROTEIN, NIMA-FAMILY-RELATED PROTEIN-RELATED"/>
    <property type="match status" value="1"/>
</dbReference>
<dbReference type="InterPro" id="IPR012349">
    <property type="entry name" value="Split_barrel_FMN-bd"/>
</dbReference>
<dbReference type="PANTHER" id="PTHR34071:SF2">
    <property type="entry name" value="FLAVIN-NUCLEOTIDE-BINDING PROTEIN"/>
    <property type="match status" value="1"/>
</dbReference>
<dbReference type="InterPro" id="IPR024747">
    <property type="entry name" value="Pyridox_Oxase-rel"/>
</dbReference>
<dbReference type="EMBL" id="JACOQK010000001">
    <property type="protein sequence ID" value="MBC5787134.1"/>
    <property type="molecule type" value="Genomic_DNA"/>
</dbReference>
<organism evidence="1 2">
    <name type="scientific">Clostridium facile</name>
    <dbReference type="NCBI Taxonomy" id="2763035"/>
    <lineage>
        <taxon>Bacteria</taxon>
        <taxon>Bacillati</taxon>
        <taxon>Bacillota</taxon>
        <taxon>Clostridia</taxon>
        <taxon>Eubacteriales</taxon>
        <taxon>Clostridiaceae</taxon>
        <taxon>Clostridium</taxon>
    </lineage>
</organism>